<dbReference type="GO" id="GO:0005634">
    <property type="term" value="C:nucleus"/>
    <property type="evidence" value="ECO:0007669"/>
    <property type="project" value="TreeGrafter"/>
</dbReference>
<dbReference type="GO" id="GO:0001890">
    <property type="term" value="P:placenta development"/>
    <property type="evidence" value="ECO:0007669"/>
    <property type="project" value="TreeGrafter"/>
</dbReference>
<dbReference type="InterPro" id="IPR029093">
    <property type="entry name" value="TEX19"/>
</dbReference>
<keyword evidence="3" id="KW-1185">Reference proteome</keyword>
<dbReference type="AlphaFoldDB" id="A0A8C8ZM27"/>
<dbReference type="GO" id="GO:0008584">
    <property type="term" value="P:male gonad development"/>
    <property type="evidence" value="ECO:0007669"/>
    <property type="project" value="TreeGrafter"/>
</dbReference>
<evidence type="ECO:0008006" key="4">
    <source>
        <dbReference type="Google" id="ProtNLM"/>
    </source>
</evidence>
<organism evidence="2 3">
    <name type="scientific">Prolemur simus</name>
    <name type="common">Greater bamboo lemur</name>
    <name type="synonym">Hapalemur simus</name>
    <dbReference type="NCBI Taxonomy" id="1328070"/>
    <lineage>
        <taxon>Eukaryota</taxon>
        <taxon>Metazoa</taxon>
        <taxon>Chordata</taxon>
        <taxon>Craniata</taxon>
        <taxon>Vertebrata</taxon>
        <taxon>Euteleostomi</taxon>
        <taxon>Mammalia</taxon>
        <taxon>Eutheria</taxon>
        <taxon>Euarchontoglires</taxon>
        <taxon>Primates</taxon>
        <taxon>Strepsirrhini</taxon>
        <taxon>Lemuriformes</taxon>
        <taxon>Lemuridae</taxon>
        <taxon>Prolemur</taxon>
    </lineage>
</organism>
<dbReference type="Proteomes" id="UP000694414">
    <property type="component" value="Unplaced"/>
</dbReference>
<evidence type="ECO:0000256" key="1">
    <source>
        <dbReference type="SAM" id="MobiDB-lite"/>
    </source>
</evidence>
<dbReference type="Ensembl" id="ENSPSMT00000019748.1">
    <property type="protein sequence ID" value="ENSPSMP00000016989.1"/>
    <property type="gene ID" value="ENSPSMG00000012108.1"/>
</dbReference>
<dbReference type="PANTHER" id="PTHR31387:SF0">
    <property type="entry name" value="TESTIS-EXPRESSED PROTEIN 19"/>
    <property type="match status" value="1"/>
</dbReference>
<dbReference type="GeneTree" id="ENSGT00390000014279"/>
<evidence type="ECO:0000313" key="2">
    <source>
        <dbReference type="Ensembl" id="ENSPSMP00000016989.1"/>
    </source>
</evidence>
<dbReference type="GO" id="GO:0005737">
    <property type="term" value="C:cytoplasm"/>
    <property type="evidence" value="ECO:0007669"/>
    <property type="project" value="TreeGrafter"/>
</dbReference>
<proteinExistence type="predicted"/>
<evidence type="ECO:0000313" key="3">
    <source>
        <dbReference type="Proteomes" id="UP000694414"/>
    </source>
</evidence>
<sequence>MCPPVSVRYVGESLSYLYASWLYQLQHGHPLRLCFACFKAAFLDLKELLESEDWEDEDWDPELMEHSEAGAEQEGSPGTGPSWEQGPGQPVQGGSQALGQGTLASGPEESEETGLDHHSVPTELEPHQAVPLGLGPEDADWTQGLPWRLGDLPSCSHWPSSSPSRQGFHRVDLPPGEPMVLELGTTWAVNPAETEAWLLDLQVASIAGCYDAIYFRKMIPVWALRTPEERWKVLLEPKEVWVVRFQNTPQEQDLHRWKLSILRTSGHNVELVPADTALLGRGFTIVSYSPWNKRETEEGDSASESQSSTQGQEPSTAETQSSEPRGPGESPAVVGASAIGELSCFQPFSPGPQN</sequence>
<protein>
    <recommendedName>
        <fullName evidence="4">Testis-expressed protein 19.2</fullName>
    </recommendedName>
</protein>
<feature type="compositionally biased region" description="Polar residues" evidence="1">
    <location>
        <begin position="302"/>
        <end position="323"/>
    </location>
</feature>
<dbReference type="GO" id="GO:0007283">
    <property type="term" value="P:spermatogenesis"/>
    <property type="evidence" value="ECO:0007669"/>
    <property type="project" value="TreeGrafter"/>
</dbReference>
<dbReference type="PANTHER" id="PTHR31387">
    <property type="entry name" value="TESTIS-EXPRESSED PROTEIN 19"/>
    <property type="match status" value="1"/>
</dbReference>
<dbReference type="Pfam" id="PF15553">
    <property type="entry name" value="TEX19"/>
    <property type="match status" value="1"/>
</dbReference>
<feature type="region of interest" description="Disordered" evidence="1">
    <location>
        <begin position="294"/>
        <end position="336"/>
    </location>
</feature>
<name>A0A8C8ZM27_PROSS</name>
<feature type="region of interest" description="Disordered" evidence="1">
    <location>
        <begin position="66"/>
        <end position="119"/>
    </location>
</feature>
<reference evidence="2" key="1">
    <citation type="submission" date="2025-08" db="UniProtKB">
        <authorList>
            <consortium name="Ensembl"/>
        </authorList>
    </citation>
    <scope>IDENTIFICATION</scope>
</reference>
<accession>A0A8C8ZM27</accession>
<reference evidence="2" key="2">
    <citation type="submission" date="2025-09" db="UniProtKB">
        <authorList>
            <consortium name="Ensembl"/>
        </authorList>
    </citation>
    <scope>IDENTIFICATION</scope>
</reference>
<feature type="compositionally biased region" description="Low complexity" evidence="1">
    <location>
        <begin position="85"/>
        <end position="95"/>
    </location>
</feature>